<dbReference type="SUPFAM" id="SSF49503">
    <property type="entry name" value="Cupredoxins"/>
    <property type="match status" value="1"/>
</dbReference>
<feature type="domain" description="EfeO-type cupredoxin-like" evidence="2">
    <location>
        <begin position="62"/>
        <end position="135"/>
    </location>
</feature>
<evidence type="ECO:0000259" key="2">
    <source>
        <dbReference type="Pfam" id="PF13473"/>
    </source>
</evidence>
<keyword evidence="1" id="KW-0812">Transmembrane</keyword>
<dbReference type="Pfam" id="PF13473">
    <property type="entry name" value="Cupredoxin_1"/>
    <property type="match status" value="1"/>
</dbReference>
<sequence>MNQFFIINSRKIPKIFLLILCVVAAFIWYNFQMKVVPVSNENQTNREIQMITGEFVTETADGKKIEVYRFDPGTIYLKKGEEVDLKILGVNGDEHTFLIENTDIKGRIEKGKETIVPLQFDKPGTYRLICITHKDKENNGPMIAYIIVD</sequence>
<dbReference type="InterPro" id="IPR008972">
    <property type="entry name" value="Cupredoxin"/>
</dbReference>
<evidence type="ECO:0000313" key="4">
    <source>
        <dbReference type="Proteomes" id="UP001208656"/>
    </source>
</evidence>
<protein>
    <submittedName>
        <fullName evidence="3">Cupredoxin domain-containing protein</fullName>
    </submittedName>
</protein>
<dbReference type="InterPro" id="IPR028096">
    <property type="entry name" value="EfeO_Cupredoxin"/>
</dbReference>
<evidence type="ECO:0000256" key="1">
    <source>
        <dbReference type="SAM" id="Phobius"/>
    </source>
</evidence>
<dbReference type="Gene3D" id="2.60.40.420">
    <property type="entry name" value="Cupredoxins - blue copper proteins"/>
    <property type="match status" value="1"/>
</dbReference>
<reference evidence="3 4" key="1">
    <citation type="submission" date="2022-10" db="EMBL/GenBank/DDBJ databases">
        <title>Description of Fervidibacillus gen. nov. in the family Fervidibacillaceae fam. nov. with two species, Fervidibacillus albus sp. nov., and Fervidibacillus halotolerans sp. nov., isolated from tidal flat sediments.</title>
        <authorList>
            <person name="Kwon K.K."/>
            <person name="Yang S.-H."/>
        </authorList>
    </citation>
    <scope>NUCLEOTIDE SEQUENCE [LARGE SCALE GENOMIC DNA]</scope>
    <source>
        <strain evidence="3 4">DSM 23332</strain>
    </source>
</reference>
<dbReference type="RefSeq" id="WP_263062233.1">
    <property type="nucleotide sequence ID" value="NZ_JAOUSE010000059.1"/>
</dbReference>
<dbReference type="EMBL" id="JAOUSE010000059">
    <property type="protein sequence ID" value="MCU9595549.1"/>
    <property type="molecule type" value="Genomic_DNA"/>
</dbReference>
<accession>A0ABT2WIN8</accession>
<gene>
    <name evidence="3" type="ORF">OEV82_13980</name>
</gene>
<comment type="caution">
    <text evidence="3">The sequence shown here is derived from an EMBL/GenBank/DDBJ whole genome shotgun (WGS) entry which is preliminary data.</text>
</comment>
<dbReference type="Proteomes" id="UP001208656">
    <property type="component" value="Unassembled WGS sequence"/>
</dbReference>
<organism evidence="3 4">
    <name type="scientific">Pallidibacillus thermolactis</name>
    <dbReference type="NCBI Taxonomy" id="251051"/>
    <lineage>
        <taxon>Bacteria</taxon>
        <taxon>Bacillati</taxon>
        <taxon>Bacillota</taxon>
        <taxon>Bacilli</taxon>
        <taxon>Bacillales</taxon>
        <taxon>Bacillaceae</taxon>
        <taxon>Pallidibacillus</taxon>
    </lineage>
</organism>
<name>A0ABT2WIN8_9BACI</name>
<keyword evidence="1" id="KW-0472">Membrane</keyword>
<proteinExistence type="predicted"/>
<feature type="transmembrane region" description="Helical" evidence="1">
    <location>
        <begin position="12"/>
        <end position="31"/>
    </location>
</feature>
<evidence type="ECO:0000313" key="3">
    <source>
        <dbReference type="EMBL" id="MCU9595549.1"/>
    </source>
</evidence>
<keyword evidence="4" id="KW-1185">Reference proteome</keyword>
<keyword evidence="1" id="KW-1133">Transmembrane helix</keyword>